<reference evidence="1 2" key="1">
    <citation type="submission" date="2016-06" db="EMBL/GenBank/DDBJ databases">
        <authorList>
            <person name="Kjaerup R.B."/>
            <person name="Dalgaard T.S."/>
            <person name="Juul-Madsen H.R."/>
        </authorList>
    </citation>
    <scope>NUCLEOTIDE SEQUENCE [LARGE SCALE GENOMIC DNA]</scope>
    <source>
        <strain evidence="1 2">DSM 43821</strain>
    </source>
</reference>
<dbReference type="Gene3D" id="3.40.50.300">
    <property type="entry name" value="P-loop containing nucleotide triphosphate hydrolases"/>
    <property type="match status" value="1"/>
</dbReference>
<proteinExistence type="predicted"/>
<dbReference type="AlphaFoldDB" id="A0A1C4UZP9"/>
<evidence type="ECO:0000313" key="1">
    <source>
        <dbReference type="EMBL" id="SCE77021.1"/>
    </source>
</evidence>
<dbReference type="SUPFAM" id="SSF52540">
    <property type="entry name" value="P-loop containing nucleoside triphosphate hydrolases"/>
    <property type="match status" value="1"/>
</dbReference>
<protein>
    <submittedName>
        <fullName evidence="1">AAA domain-containing protein</fullName>
    </submittedName>
</protein>
<accession>A0A1C4UZP9</accession>
<organism evidence="1 2">
    <name type="scientific">Micromonospora purpureochromogenes</name>
    <dbReference type="NCBI Taxonomy" id="47872"/>
    <lineage>
        <taxon>Bacteria</taxon>
        <taxon>Bacillati</taxon>
        <taxon>Actinomycetota</taxon>
        <taxon>Actinomycetes</taxon>
        <taxon>Micromonosporales</taxon>
        <taxon>Micromonosporaceae</taxon>
        <taxon>Micromonospora</taxon>
    </lineage>
</organism>
<dbReference type="Proteomes" id="UP000198228">
    <property type="component" value="Chromosome I"/>
</dbReference>
<dbReference type="InterPro" id="IPR027417">
    <property type="entry name" value="P-loop_NTPase"/>
</dbReference>
<name>A0A1C4UZP9_9ACTN</name>
<dbReference type="RefSeq" id="WP_231925247.1">
    <property type="nucleotide sequence ID" value="NZ_LT607410.1"/>
</dbReference>
<sequence length="179" mass="19930">MWDTPTIVLITGIMAAGKSTVAQELARRLPRSVHLRGDLFRRMVVNGRAEMTAELSEEAWRQLRLRYDLAAHTADGYVEAGFTVVLQDVVVGPELPAMVDRIRHRPLLVVVLAPRAEVVTARERARSKTGYGDWPVADFDAGFRADTPRIGLWLDTSEQVPAQTVDEILGRAWTEGRIG</sequence>
<dbReference type="EMBL" id="LT607410">
    <property type="protein sequence ID" value="SCE77021.1"/>
    <property type="molecule type" value="Genomic_DNA"/>
</dbReference>
<dbReference type="Pfam" id="PF13671">
    <property type="entry name" value="AAA_33"/>
    <property type="match status" value="1"/>
</dbReference>
<gene>
    <name evidence="1" type="ORF">GA0074696_0740</name>
</gene>
<evidence type="ECO:0000313" key="2">
    <source>
        <dbReference type="Proteomes" id="UP000198228"/>
    </source>
</evidence>